<keyword evidence="2" id="KW-1185">Reference proteome</keyword>
<organism evidence="1 2">
    <name type="scientific">Dreissena polymorpha</name>
    <name type="common">Zebra mussel</name>
    <name type="synonym">Mytilus polymorpha</name>
    <dbReference type="NCBI Taxonomy" id="45954"/>
    <lineage>
        <taxon>Eukaryota</taxon>
        <taxon>Metazoa</taxon>
        <taxon>Spiralia</taxon>
        <taxon>Lophotrochozoa</taxon>
        <taxon>Mollusca</taxon>
        <taxon>Bivalvia</taxon>
        <taxon>Autobranchia</taxon>
        <taxon>Heteroconchia</taxon>
        <taxon>Euheterodonta</taxon>
        <taxon>Imparidentia</taxon>
        <taxon>Neoheterodontei</taxon>
        <taxon>Myida</taxon>
        <taxon>Dreissenoidea</taxon>
        <taxon>Dreissenidae</taxon>
        <taxon>Dreissena</taxon>
    </lineage>
</organism>
<dbReference type="AlphaFoldDB" id="A0A9D4LCB1"/>
<reference evidence="1" key="1">
    <citation type="journal article" date="2019" name="bioRxiv">
        <title>The Genome of the Zebra Mussel, Dreissena polymorpha: A Resource for Invasive Species Research.</title>
        <authorList>
            <person name="McCartney M.A."/>
            <person name="Auch B."/>
            <person name="Kono T."/>
            <person name="Mallez S."/>
            <person name="Zhang Y."/>
            <person name="Obille A."/>
            <person name="Becker A."/>
            <person name="Abrahante J.E."/>
            <person name="Garbe J."/>
            <person name="Badalamenti J.P."/>
            <person name="Herman A."/>
            <person name="Mangelson H."/>
            <person name="Liachko I."/>
            <person name="Sullivan S."/>
            <person name="Sone E.D."/>
            <person name="Koren S."/>
            <person name="Silverstein K.A.T."/>
            <person name="Beckman K.B."/>
            <person name="Gohl D.M."/>
        </authorList>
    </citation>
    <scope>NUCLEOTIDE SEQUENCE</scope>
    <source>
        <strain evidence="1">Duluth1</strain>
        <tissue evidence="1">Whole animal</tissue>
    </source>
</reference>
<proteinExistence type="predicted"/>
<protein>
    <submittedName>
        <fullName evidence="1">Uncharacterized protein</fullName>
    </submittedName>
</protein>
<name>A0A9D4LCB1_DREPO</name>
<dbReference type="Proteomes" id="UP000828390">
    <property type="component" value="Unassembled WGS sequence"/>
</dbReference>
<evidence type="ECO:0000313" key="2">
    <source>
        <dbReference type="Proteomes" id="UP000828390"/>
    </source>
</evidence>
<sequence>MGSLKTFCTRGFLQIKFVGTVLKIFIPNVHDISFDQTSEDCNVGRHCLRPSYAPQASRVE</sequence>
<reference evidence="1" key="2">
    <citation type="submission" date="2020-11" db="EMBL/GenBank/DDBJ databases">
        <authorList>
            <person name="McCartney M.A."/>
            <person name="Auch B."/>
            <person name="Kono T."/>
            <person name="Mallez S."/>
            <person name="Becker A."/>
            <person name="Gohl D.M."/>
            <person name="Silverstein K.A.T."/>
            <person name="Koren S."/>
            <person name="Bechman K.B."/>
            <person name="Herman A."/>
            <person name="Abrahante J.E."/>
            <person name="Garbe J."/>
        </authorList>
    </citation>
    <scope>NUCLEOTIDE SEQUENCE</scope>
    <source>
        <strain evidence="1">Duluth1</strain>
        <tissue evidence="1">Whole animal</tissue>
    </source>
</reference>
<accession>A0A9D4LCB1</accession>
<dbReference type="EMBL" id="JAIWYP010000003">
    <property type="protein sequence ID" value="KAH3855935.1"/>
    <property type="molecule type" value="Genomic_DNA"/>
</dbReference>
<evidence type="ECO:0000313" key="1">
    <source>
        <dbReference type="EMBL" id="KAH3855935.1"/>
    </source>
</evidence>
<gene>
    <name evidence="1" type="ORF">DPMN_098510</name>
</gene>
<comment type="caution">
    <text evidence="1">The sequence shown here is derived from an EMBL/GenBank/DDBJ whole genome shotgun (WGS) entry which is preliminary data.</text>
</comment>